<dbReference type="KEGG" id="soa:G3M56_007950"/>
<proteinExistence type="inferred from homology"/>
<dbReference type="GO" id="GO:0016020">
    <property type="term" value="C:membrane"/>
    <property type="evidence" value="ECO:0007669"/>
    <property type="project" value="TreeGrafter"/>
</dbReference>
<dbReference type="EC" id="3.2.1.18" evidence="3"/>
<dbReference type="InterPro" id="IPR011040">
    <property type="entry name" value="Sialidase"/>
</dbReference>
<dbReference type="GO" id="GO:0004308">
    <property type="term" value="F:exo-alpha-sialidase activity"/>
    <property type="evidence" value="ECO:0007669"/>
    <property type="project" value="UniProtKB-EC"/>
</dbReference>
<evidence type="ECO:0000256" key="2">
    <source>
        <dbReference type="ARBA" id="ARBA00009348"/>
    </source>
</evidence>
<evidence type="ECO:0000256" key="3">
    <source>
        <dbReference type="ARBA" id="ARBA00012733"/>
    </source>
</evidence>
<dbReference type="Gene3D" id="2.120.10.10">
    <property type="match status" value="1"/>
</dbReference>
<evidence type="ECO:0000259" key="6">
    <source>
        <dbReference type="Pfam" id="PF14873"/>
    </source>
</evidence>
<accession>A0A6B3L1C2</accession>
<protein>
    <recommendedName>
        <fullName evidence="3">exo-alpha-sialidase</fullName>
        <ecNumber evidence="3">3.2.1.18</ecNumber>
    </recommendedName>
</protein>
<dbReference type="InterPro" id="IPR036278">
    <property type="entry name" value="Sialidase_sf"/>
</dbReference>
<evidence type="ECO:0000313" key="7">
    <source>
        <dbReference type="EMBL" id="QQL43829.1"/>
    </source>
</evidence>
<evidence type="ECO:0000259" key="5">
    <source>
        <dbReference type="Pfam" id="PF13859"/>
    </source>
</evidence>
<feature type="domain" description="Sialidase" evidence="5">
    <location>
        <begin position="340"/>
        <end position="621"/>
    </location>
</feature>
<evidence type="ECO:0000256" key="4">
    <source>
        <dbReference type="ARBA" id="ARBA00022737"/>
    </source>
</evidence>
<dbReference type="EMBL" id="CP066776">
    <property type="protein sequence ID" value="QQL43829.1"/>
    <property type="molecule type" value="Genomic_DNA"/>
</dbReference>
<sequence>MKTRILSIAAAALAIVPLTYADSFADYKQGNFTSLNTPSGTLSADAGHAAIYSKSADTTPGSLRLLGGEDKSVTFTLSDKLRRSELLHLTFQGERWTRSAPFEFQVEAKQNGRWKTIYDGNKLRAGGFSEPIRIDLKQERYEGFRFTSTTKDGSGVLIDNLRVGENKSMEITGVDVKQHQIPVLIAKEHNVVLHITINAEGARNVDTLQALQFATEGTTDLADVEAFSLYSTGNSGTFATIGNPPIDAPQVGEALVFQDEIPLIDGPNNLWLVAKLKDDAKLSHRIDASLTKLKFARAGIVDPKLDDNNVTQRIGYNVVTGGQALTRPDGSKMPCQLVRIPGMVTTNAGTLLAVYDMRWKQGGDLPGDIDVGLSASTTGGQSWLPARPIVDMKTWGDEPENKNGAGDPAILVDRKTGHIYCLALWAHGLSSGWYWGISKPGLDPKDTGQVVMVKSEDDGTTWSEPVNITEQIKDPAWSLLLQGPGAGITMRDGTLVFAGQFQEPSNGRKARSTVIFSKDQGKTWEIGTGVPHDQETTEAQVVELDDGRLMINCRISSGGRAVYTTTDMGQSWTKHPTTGSHVFNMSGCMASILRYSSVKDGADQSILLFSGPVDAGKKRRTHMSVRYSLDEGETWSKPYLLDELGGAYSCLTLIGDGPKKDIGIIYEGSQSNMCFERLTIDELMNATK</sequence>
<dbReference type="PANTHER" id="PTHR10628:SF30">
    <property type="entry name" value="EXO-ALPHA-SIALIDASE"/>
    <property type="match status" value="1"/>
</dbReference>
<reference evidence="7 8" key="1">
    <citation type="submission" date="2020-12" db="EMBL/GenBank/DDBJ databases">
        <title>Sulforoseuscoccus oceanibium gen. nov., sp. nov., a representative of the phylum Verrucomicrobia with special cytoplasmic membrane, and proposal of Sulforoseuscoccusaceae fam. nov.</title>
        <authorList>
            <person name="Xi F."/>
        </authorList>
    </citation>
    <scope>NUCLEOTIDE SEQUENCE [LARGE SCALE GENOMIC DNA]</scope>
    <source>
        <strain evidence="7 8">T37</strain>
    </source>
</reference>
<evidence type="ECO:0000256" key="1">
    <source>
        <dbReference type="ARBA" id="ARBA00000427"/>
    </source>
</evidence>
<keyword evidence="4" id="KW-0677">Repeat</keyword>
<dbReference type="Pfam" id="PF14873">
    <property type="entry name" value="BNR_assoc_N"/>
    <property type="match status" value="1"/>
</dbReference>
<gene>
    <name evidence="7" type="ORF">G3M56_007950</name>
</gene>
<comment type="catalytic activity">
    <reaction evidence="1">
        <text>Hydrolysis of alpha-(2-&gt;3)-, alpha-(2-&gt;6)-, alpha-(2-&gt;8)- glycosidic linkages of terminal sialic acid residues in oligosaccharides, glycoproteins, glycolipids, colominic acid and synthetic substrates.</text>
        <dbReference type="EC" id="3.2.1.18"/>
    </reaction>
</comment>
<name>A0A6B3L1C2_9BACT</name>
<dbReference type="Proteomes" id="UP000475117">
    <property type="component" value="Chromosome"/>
</dbReference>
<dbReference type="Pfam" id="PF13859">
    <property type="entry name" value="BNR_3"/>
    <property type="match status" value="1"/>
</dbReference>
<dbReference type="AlphaFoldDB" id="A0A6B3L1C2"/>
<dbReference type="PRINTS" id="PR01803">
    <property type="entry name" value="TCSIALIDASE"/>
</dbReference>
<dbReference type="SUPFAM" id="SSF50939">
    <property type="entry name" value="Sialidases"/>
    <property type="match status" value="1"/>
</dbReference>
<dbReference type="GO" id="GO:0006689">
    <property type="term" value="P:ganglioside catabolic process"/>
    <property type="evidence" value="ECO:0007669"/>
    <property type="project" value="TreeGrafter"/>
</dbReference>
<dbReference type="RefSeq" id="WP_164361820.1">
    <property type="nucleotide sequence ID" value="NZ_CP066776.1"/>
</dbReference>
<dbReference type="GO" id="GO:0005737">
    <property type="term" value="C:cytoplasm"/>
    <property type="evidence" value="ECO:0007669"/>
    <property type="project" value="TreeGrafter"/>
</dbReference>
<dbReference type="InterPro" id="IPR026856">
    <property type="entry name" value="Sialidase_fam"/>
</dbReference>
<keyword evidence="8" id="KW-1185">Reference proteome</keyword>
<dbReference type="Gene3D" id="2.60.40.1290">
    <property type="match status" value="1"/>
</dbReference>
<feature type="domain" description="Sialidase N-terminal" evidence="6">
    <location>
        <begin position="174"/>
        <end position="235"/>
    </location>
</feature>
<organism evidence="7 8">
    <name type="scientific">Sulfuriroseicoccus oceanibius</name>
    <dbReference type="NCBI Taxonomy" id="2707525"/>
    <lineage>
        <taxon>Bacteria</taxon>
        <taxon>Pseudomonadati</taxon>
        <taxon>Verrucomicrobiota</taxon>
        <taxon>Verrucomicrobiia</taxon>
        <taxon>Verrucomicrobiales</taxon>
        <taxon>Verrucomicrobiaceae</taxon>
        <taxon>Sulfuriroseicoccus</taxon>
    </lineage>
</organism>
<dbReference type="PANTHER" id="PTHR10628">
    <property type="entry name" value="SIALIDASE"/>
    <property type="match status" value="1"/>
</dbReference>
<dbReference type="InterPro" id="IPR029456">
    <property type="entry name" value="Sialidase_N"/>
</dbReference>
<evidence type="ECO:0000313" key="8">
    <source>
        <dbReference type="Proteomes" id="UP000475117"/>
    </source>
</evidence>
<dbReference type="CDD" id="cd15482">
    <property type="entry name" value="Sialidase_non-viral"/>
    <property type="match status" value="1"/>
</dbReference>
<dbReference type="InterPro" id="IPR008377">
    <property type="entry name" value="Sialidase_trypan"/>
</dbReference>
<dbReference type="GO" id="GO:0009313">
    <property type="term" value="P:oligosaccharide catabolic process"/>
    <property type="evidence" value="ECO:0007669"/>
    <property type="project" value="TreeGrafter"/>
</dbReference>
<comment type="similarity">
    <text evidence="2">Belongs to the glycosyl hydrolase 33 family.</text>
</comment>